<evidence type="ECO:0000313" key="3">
    <source>
        <dbReference type="RefSeq" id="XP_009778814.1"/>
    </source>
</evidence>
<reference evidence="3" key="2">
    <citation type="submission" date="2025-08" db="UniProtKB">
        <authorList>
            <consortium name="RefSeq"/>
        </authorList>
    </citation>
    <scope>IDENTIFICATION</scope>
    <source>
        <tissue evidence="3">Leaf</tissue>
    </source>
</reference>
<reference evidence="2" key="1">
    <citation type="journal article" date="2013" name="Genome Biol.">
        <title>Reference genomes and transcriptomes of Nicotiana sylvestris and Nicotiana tomentosiformis.</title>
        <authorList>
            <person name="Sierro N."/>
            <person name="Battey J.N."/>
            <person name="Ouadi S."/>
            <person name="Bovet L."/>
            <person name="Goepfert S."/>
            <person name="Bakaher N."/>
            <person name="Peitsch M.C."/>
            <person name="Ivanov N.V."/>
        </authorList>
    </citation>
    <scope>NUCLEOTIDE SEQUENCE [LARGE SCALE GENOMIC DNA]</scope>
</reference>
<feature type="compositionally biased region" description="Low complexity" evidence="1">
    <location>
        <begin position="32"/>
        <end position="45"/>
    </location>
</feature>
<gene>
    <name evidence="3" type="primary">LOC104228108</name>
</gene>
<protein>
    <submittedName>
        <fullName evidence="3">Prediced GPI-anchored protein 23-like</fullName>
    </submittedName>
</protein>
<dbReference type="Proteomes" id="UP000189701">
    <property type="component" value="Unplaced"/>
</dbReference>
<evidence type="ECO:0000256" key="1">
    <source>
        <dbReference type="SAM" id="MobiDB-lite"/>
    </source>
</evidence>
<sequence>MVGTAGGSSTTARVGALAAPRARPRPLPWPRPLKAAIGGAARSGSSDWPAGAIGAASAAGSAGAGGSNSISMSNGRSPAASILFSKSFFNISSTAGGTWGAGMDNSATTVLDMSDNFAIVEEEPVIGAVEGPEEGGGGIATALSEGSAEVDGTSTVSIAIPAGSSN</sequence>
<dbReference type="RefSeq" id="XP_009778814.1">
    <property type="nucleotide sequence ID" value="XM_009780512.1"/>
</dbReference>
<evidence type="ECO:0000313" key="2">
    <source>
        <dbReference type="Proteomes" id="UP000189701"/>
    </source>
</evidence>
<name>A0A1U7WVV6_NICSY</name>
<keyword evidence="2" id="KW-1185">Reference proteome</keyword>
<organism evidence="2 3">
    <name type="scientific">Nicotiana sylvestris</name>
    <name type="common">Wood tobacco</name>
    <name type="synonym">South American tobacco</name>
    <dbReference type="NCBI Taxonomy" id="4096"/>
    <lineage>
        <taxon>Eukaryota</taxon>
        <taxon>Viridiplantae</taxon>
        <taxon>Streptophyta</taxon>
        <taxon>Embryophyta</taxon>
        <taxon>Tracheophyta</taxon>
        <taxon>Spermatophyta</taxon>
        <taxon>Magnoliopsida</taxon>
        <taxon>eudicotyledons</taxon>
        <taxon>Gunneridae</taxon>
        <taxon>Pentapetalae</taxon>
        <taxon>asterids</taxon>
        <taxon>lamiids</taxon>
        <taxon>Solanales</taxon>
        <taxon>Solanaceae</taxon>
        <taxon>Nicotianoideae</taxon>
        <taxon>Nicotianeae</taxon>
        <taxon>Nicotiana</taxon>
    </lineage>
</organism>
<proteinExistence type="predicted"/>
<accession>A0A1U7WVV6</accession>
<dbReference type="AlphaFoldDB" id="A0A1U7WVV6"/>
<feature type="region of interest" description="Disordered" evidence="1">
    <location>
        <begin position="1"/>
        <end position="45"/>
    </location>
</feature>